<reference evidence="2 3" key="1">
    <citation type="submission" date="2018-09" db="EMBL/GenBank/DDBJ databases">
        <title>Whole genome based analysis of evolution and adaptive divergence in Indian and Brazilian strains of Azospirillum brasilense.</title>
        <authorList>
            <person name="Singh C."/>
            <person name="Tripathi A.K."/>
        </authorList>
    </citation>
    <scope>NUCLEOTIDE SEQUENCE [LARGE SCALE GENOMIC DNA]</scope>
    <source>
        <strain evidence="2 3">MTCC4035</strain>
        <plasmid evidence="2 3">p7</plasmid>
    </source>
</reference>
<dbReference type="KEGG" id="aare:D3093_35355"/>
<sequence>MSISSLWCGLDPFAHLSGEPYCSLAADTGSAPSPAREVRPQAAPERLASPYVPLSPDSVDPHPLSALLQYVLLIRAEWSKENGMGEGPAWSGANYLTGRWLSTLLDDGSIQKIALSEIGFTKHGKTPIRVLGNMPDGGMARLEFLIGAIQQMMPPETSGDWLDGYFDPPSPERLGRIIDESGLAPYFDLFGATPAFQDPAVAGESAQGVSSLFLLQPGEQTRCRNQDIWGKDIAAVGIPEVMEALYALQIYSPAGGRGARTSPSGGGPLRTFLLGDTLWQTVWSNILPKAEWEALGNKAHDAESLVPWVKFRVDAPTPFDAPSSHLFWACPRRVLLSKPEDGVCEITGEPGPVVRKIRMAAYGPDYKSDLWRHPLTPYYRLKKSGVVQRLPRLGGAMAFGVSWRDYVGLFQEKGTAGDAGVEPAMTVRAWRRERASDTDRETVRIQVFAYRCDNAKVLGTVAAAMPFLTVPPSVEAEFSSIVENVVDGTGSLASTLRRQSLLARFDPKALENVPLSYGNQIEADFWAQTEPLFRPFAKQVRDHLEGGGAPNDQAVVDLLAKLHGAIGQTAIRLFDDRVDVGQTDNPERVVNARRTLLMTVFGAPVRRTFGLPVENTGGKKTSGKSKATKTKAKEQTQ</sequence>
<dbReference type="AlphaFoldDB" id="A0A4D8PT37"/>
<protein>
    <submittedName>
        <fullName evidence="2">Type I-E CRISPR-associated protein Cse1/CasA</fullName>
    </submittedName>
</protein>
<dbReference type="EMBL" id="CP032328">
    <property type="protein sequence ID" value="QCO00525.1"/>
    <property type="molecule type" value="Genomic_DNA"/>
</dbReference>
<gene>
    <name evidence="2" type="primary">casA</name>
    <name evidence="2" type="ORF">D3093_35355</name>
</gene>
<proteinExistence type="predicted"/>
<organism evidence="2 3">
    <name type="scientific">Azospirillum argentinense</name>
    <dbReference type="NCBI Taxonomy" id="2970906"/>
    <lineage>
        <taxon>Bacteria</taxon>
        <taxon>Pseudomonadati</taxon>
        <taxon>Pseudomonadota</taxon>
        <taxon>Alphaproteobacteria</taxon>
        <taxon>Rhodospirillales</taxon>
        <taxon>Azospirillaceae</taxon>
        <taxon>Azospirillum</taxon>
    </lineage>
</organism>
<dbReference type="InterPro" id="IPR013381">
    <property type="entry name" value="CRISPR-assoc_prot_Cse1"/>
</dbReference>
<evidence type="ECO:0000313" key="2">
    <source>
        <dbReference type="EMBL" id="QCO00525.1"/>
    </source>
</evidence>
<evidence type="ECO:0000256" key="1">
    <source>
        <dbReference type="SAM" id="MobiDB-lite"/>
    </source>
</evidence>
<dbReference type="Proteomes" id="UP000298595">
    <property type="component" value="Plasmid p7"/>
</dbReference>
<accession>A0A4D8PT37</accession>
<feature type="compositionally biased region" description="Basic residues" evidence="1">
    <location>
        <begin position="621"/>
        <end position="630"/>
    </location>
</feature>
<name>A0A4D8PT37_9PROT</name>
<keyword evidence="2" id="KW-0614">Plasmid</keyword>
<feature type="region of interest" description="Disordered" evidence="1">
    <location>
        <begin position="612"/>
        <end position="637"/>
    </location>
</feature>
<dbReference type="Pfam" id="PF09481">
    <property type="entry name" value="CRISPR_Cse1"/>
    <property type="match status" value="1"/>
</dbReference>
<evidence type="ECO:0000313" key="3">
    <source>
        <dbReference type="Proteomes" id="UP000298595"/>
    </source>
</evidence>
<dbReference type="NCBIfam" id="TIGR02547">
    <property type="entry name" value="casA_cse1"/>
    <property type="match status" value="1"/>
</dbReference>
<geneLocation type="plasmid" evidence="2 3">
    <name>p7</name>
</geneLocation>